<dbReference type="GO" id="GO:0016887">
    <property type="term" value="F:ATP hydrolysis activity"/>
    <property type="evidence" value="ECO:0007669"/>
    <property type="project" value="InterPro"/>
</dbReference>
<evidence type="ECO:0000313" key="6">
    <source>
        <dbReference type="Proteomes" id="UP000320048"/>
    </source>
</evidence>
<dbReference type="GO" id="GO:0005886">
    <property type="term" value="C:plasma membrane"/>
    <property type="evidence" value="ECO:0007669"/>
    <property type="project" value="TreeGrafter"/>
</dbReference>
<dbReference type="GO" id="GO:1903806">
    <property type="term" value="P:L-isoleucine import across plasma membrane"/>
    <property type="evidence" value="ECO:0007669"/>
    <property type="project" value="TreeGrafter"/>
</dbReference>
<dbReference type="PANTHER" id="PTHR45772:SF7">
    <property type="entry name" value="AMINO ACID ABC TRANSPORTER ATP-BINDING PROTEIN"/>
    <property type="match status" value="1"/>
</dbReference>
<dbReference type="PROSITE" id="PS00211">
    <property type="entry name" value="ABC_TRANSPORTER_1"/>
    <property type="match status" value="1"/>
</dbReference>
<keyword evidence="3 5" id="KW-0067">ATP-binding</keyword>
<dbReference type="FunFam" id="3.40.50.300:FF:000421">
    <property type="entry name" value="Branched-chain amino acid ABC transporter ATP-binding protein"/>
    <property type="match status" value="1"/>
</dbReference>
<evidence type="ECO:0000259" key="4">
    <source>
        <dbReference type="PROSITE" id="PS50893"/>
    </source>
</evidence>
<dbReference type="Pfam" id="PF12399">
    <property type="entry name" value="BCA_ABC_TP_C"/>
    <property type="match status" value="1"/>
</dbReference>
<dbReference type="Pfam" id="PF00005">
    <property type="entry name" value="ABC_tran"/>
    <property type="match status" value="1"/>
</dbReference>
<keyword evidence="2" id="KW-0547">Nucleotide-binding</keyword>
<sequence>MAAASPASTVRTGAVLEVEGLTMGFGGLIAVSEASFAVRPREILSIIGPNGAGKTTVFNCITGFLRPTTGRITFEGASITGLRPDLIVKRGIARTFQMIRLFPHLGVDENVMIGLHGRTRAGTLDSLLHTPRHRREEAWAREETYRWLRFVGLDAHARLLARELAYGDQRRLEIARALATAPRLLILDEPASGMNPAEKAELVHLVGRIRDAGITVLFIEHDMSVVMGISDRIIVLDYGVQIAEGVPDEIQRNPRVIEAYLGREDEE</sequence>
<dbReference type="GO" id="GO:0005524">
    <property type="term" value="F:ATP binding"/>
    <property type="evidence" value="ECO:0007669"/>
    <property type="project" value="UniProtKB-KW"/>
</dbReference>
<proteinExistence type="predicted"/>
<protein>
    <submittedName>
        <fullName evidence="5">ABC transporter ATP-binding protein</fullName>
    </submittedName>
</protein>
<evidence type="ECO:0000313" key="5">
    <source>
        <dbReference type="EMBL" id="TMI80140.1"/>
    </source>
</evidence>
<dbReference type="InterPro" id="IPR032823">
    <property type="entry name" value="BCA_ABC_TP_C"/>
</dbReference>
<dbReference type="InterPro" id="IPR003439">
    <property type="entry name" value="ABC_transporter-like_ATP-bd"/>
</dbReference>
<dbReference type="GO" id="GO:0015808">
    <property type="term" value="P:L-alanine transport"/>
    <property type="evidence" value="ECO:0007669"/>
    <property type="project" value="TreeGrafter"/>
</dbReference>
<evidence type="ECO:0000256" key="1">
    <source>
        <dbReference type="ARBA" id="ARBA00022448"/>
    </source>
</evidence>
<organism evidence="5 6">
    <name type="scientific">Candidatus Segetimicrobium genomatis</name>
    <dbReference type="NCBI Taxonomy" id="2569760"/>
    <lineage>
        <taxon>Bacteria</taxon>
        <taxon>Bacillati</taxon>
        <taxon>Candidatus Sysuimicrobiota</taxon>
        <taxon>Candidatus Sysuimicrobiia</taxon>
        <taxon>Candidatus Sysuimicrobiales</taxon>
        <taxon>Candidatus Segetimicrobiaceae</taxon>
        <taxon>Candidatus Segetimicrobium</taxon>
    </lineage>
</organism>
<dbReference type="SUPFAM" id="SSF52540">
    <property type="entry name" value="P-loop containing nucleoside triphosphate hydrolases"/>
    <property type="match status" value="1"/>
</dbReference>
<dbReference type="GO" id="GO:0042941">
    <property type="term" value="P:D-alanine transmembrane transport"/>
    <property type="evidence" value="ECO:0007669"/>
    <property type="project" value="TreeGrafter"/>
</dbReference>
<dbReference type="InterPro" id="IPR003593">
    <property type="entry name" value="AAA+_ATPase"/>
</dbReference>
<comment type="caution">
    <text evidence="5">The sequence shown here is derived from an EMBL/GenBank/DDBJ whole genome shotgun (WGS) entry which is preliminary data.</text>
</comment>
<dbReference type="AlphaFoldDB" id="A0A537J9G5"/>
<dbReference type="Gene3D" id="3.40.50.300">
    <property type="entry name" value="P-loop containing nucleotide triphosphate hydrolases"/>
    <property type="match status" value="1"/>
</dbReference>
<accession>A0A537J9G5</accession>
<gene>
    <name evidence="5" type="ORF">E6H04_09170</name>
</gene>
<keyword evidence="1" id="KW-0813">Transport</keyword>
<dbReference type="InterPro" id="IPR017871">
    <property type="entry name" value="ABC_transporter-like_CS"/>
</dbReference>
<feature type="domain" description="ABC transporter" evidence="4">
    <location>
        <begin position="16"/>
        <end position="263"/>
    </location>
</feature>
<dbReference type="PROSITE" id="PS50893">
    <property type="entry name" value="ABC_TRANSPORTER_2"/>
    <property type="match status" value="1"/>
</dbReference>
<dbReference type="GO" id="GO:0015188">
    <property type="term" value="F:L-isoleucine transmembrane transporter activity"/>
    <property type="evidence" value="ECO:0007669"/>
    <property type="project" value="TreeGrafter"/>
</dbReference>
<dbReference type="InterPro" id="IPR051120">
    <property type="entry name" value="ABC_AA/LPS_Transport"/>
</dbReference>
<dbReference type="GO" id="GO:1903805">
    <property type="term" value="P:L-valine import across plasma membrane"/>
    <property type="evidence" value="ECO:0007669"/>
    <property type="project" value="TreeGrafter"/>
</dbReference>
<dbReference type="Proteomes" id="UP000320048">
    <property type="component" value="Unassembled WGS sequence"/>
</dbReference>
<dbReference type="GO" id="GO:0005304">
    <property type="term" value="F:L-valine transmembrane transporter activity"/>
    <property type="evidence" value="ECO:0007669"/>
    <property type="project" value="TreeGrafter"/>
</dbReference>
<dbReference type="SMART" id="SM00382">
    <property type="entry name" value="AAA"/>
    <property type="match status" value="1"/>
</dbReference>
<evidence type="ECO:0000256" key="2">
    <source>
        <dbReference type="ARBA" id="ARBA00022741"/>
    </source>
</evidence>
<dbReference type="InterPro" id="IPR027417">
    <property type="entry name" value="P-loop_NTPase"/>
</dbReference>
<dbReference type="EMBL" id="VBAO01000239">
    <property type="protein sequence ID" value="TMI80140.1"/>
    <property type="molecule type" value="Genomic_DNA"/>
</dbReference>
<dbReference type="CDD" id="cd03219">
    <property type="entry name" value="ABC_Mj1267_LivG_branched"/>
    <property type="match status" value="1"/>
</dbReference>
<reference evidence="5 6" key="1">
    <citation type="journal article" date="2019" name="Nat. Microbiol.">
        <title>Mediterranean grassland soil C-N compound turnover is dependent on rainfall and depth, and is mediated by genomically divergent microorganisms.</title>
        <authorList>
            <person name="Diamond S."/>
            <person name="Andeer P.F."/>
            <person name="Li Z."/>
            <person name="Crits-Christoph A."/>
            <person name="Burstein D."/>
            <person name="Anantharaman K."/>
            <person name="Lane K.R."/>
            <person name="Thomas B.C."/>
            <person name="Pan C."/>
            <person name="Northen T.R."/>
            <person name="Banfield J.F."/>
        </authorList>
    </citation>
    <scope>NUCLEOTIDE SEQUENCE [LARGE SCALE GENOMIC DNA]</scope>
    <source>
        <strain evidence="5">NP_7</strain>
    </source>
</reference>
<dbReference type="GO" id="GO:0015192">
    <property type="term" value="F:L-phenylalanine transmembrane transporter activity"/>
    <property type="evidence" value="ECO:0007669"/>
    <property type="project" value="TreeGrafter"/>
</dbReference>
<name>A0A537J9G5_9BACT</name>
<dbReference type="PANTHER" id="PTHR45772">
    <property type="entry name" value="CONSERVED COMPONENT OF ABC TRANSPORTER FOR NATURAL AMINO ACIDS-RELATED"/>
    <property type="match status" value="1"/>
</dbReference>
<evidence type="ECO:0000256" key="3">
    <source>
        <dbReference type="ARBA" id="ARBA00022840"/>
    </source>
</evidence>